<reference evidence="1 2" key="1">
    <citation type="journal article" date="2011" name="J. Bacteriol.">
        <title>Complete genome sequence of seawater bacterium Glaciecola nitratireducens FR1064T.</title>
        <authorList>
            <person name="Bian F."/>
            <person name="Qin Q.L."/>
            <person name="Xie B.B."/>
            <person name="Shu Y.L."/>
            <person name="Zhang X.Y."/>
            <person name="Yu Y."/>
            <person name="Chen B."/>
            <person name="Chen X.L."/>
            <person name="Zhou B.C."/>
            <person name="Zhang Y.Z."/>
        </authorList>
    </citation>
    <scope>NUCLEOTIDE SEQUENCE [LARGE SCALE GENOMIC DNA]</scope>
    <source>
        <strain evidence="2">JCM 12485 / KCTC 12276 / FR1064</strain>
    </source>
</reference>
<evidence type="ECO:0000313" key="2">
    <source>
        <dbReference type="Proteomes" id="UP000009282"/>
    </source>
</evidence>
<dbReference type="EMBL" id="CP003060">
    <property type="protein sequence ID" value="AEP28575.1"/>
    <property type="molecule type" value="Genomic_DNA"/>
</dbReference>
<dbReference type="Proteomes" id="UP000009282">
    <property type="component" value="Chromosome"/>
</dbReference>
<dbReference type="HOGENOM" id="CLU_3310426_0_0_6"/>
<dbReference type="STRING" id="1085623.GNIT_0421"/>
<evidence type="ECO:0000313" key="1">
    <source>
        <dbReference type="EMBL" id="AEP28575.1"/>
    </source>
</evidence>
<accession>G4QJG9</accession>
<sequence length="39" mass="4962">MHRTLVYDFNFRLKAYQLVNKTWHWLANLYNIHLIIMKR</sequence>
<proteinExistence type="predicted"/>
<dbReference type="AlphaFoldDB" id="G4QJG9"/>
<keyword evidence="2" id="KW-1185">Reference proteome</keyword>
<protein>
    <submittedName>
        <fullName evidence="1">Uncharacterized protein</fullName>
    </submittedName>
</protein>
<organism evidence="1 2">
    <name type="scientific">Glaciecola nitratireducens (strain JCM 12485 / KCTC 12276 / FR1064)</name>
    <dbReference type="NCBI Taxonomy" id="1085623"/>
    <lineage>
        <taxon>Bacteria</taxon>
        <taxon>Pseudomonadati</taxon>
        <taxon>Pseudomonadota</taxon>
        <taxon>Gammaproteobacteria</taxon>
        <taxon>Alteromonadales</taxon>
        <taxon>Alteromonadaceae</taxon>
        <taxon>Brumicola</taxon>
    </lineage>
</organism>
<gene>
    <name evidence="1" type="ordered locus">GNIT_0421</name>
</gene>
<name>G4QJG9_GLANF</name>
<dbReference type="KEGG" id="gni:GNIT_0421"/>